<organism evidence="1">
    <name type="scientific">marine sediment metagenome</name>
    <dbReference type="NCBI Taxonomy" id="412755"/>
    <lineage>
        <taxon>unclassified sequences</taxon>
        <taxon>metagenomes</taxon>
        <taxon>ecological metagenomes</taxon>
    </lineage>
</organism>
<feature type="non-terminal residue" evidence="1">
    <location>
        <position position="1"/>
    </location>
</feature>
<comment type="caution">
    <text evidence="1">The sequence shown here is derived from an EMBL/GenBank/DDBJ whole genome shotgun (WGS) entry which is preliminary data.</text>
</comment>
<gene>
    <name evidence="1" type="ORF">LCGC14_1619320</name>
</gene>
<dbReference type="AlphaFoldDB" id="A0A0F9I691"/>
<reference evidence="1" key="1">
    <citation type="journal article" date="2015" name="Nature">
        <title>Complex archaea that bridge the gap between prokaryotes and eukaryotes.</title>
        <authorList>
            <person name="Spang A."/>
            <person name="Saw J.H."/>
            <person name="Jorgensen S.L."/>
            <person name="Zaremba-Niedzwiedzka K."/>
            <person name="Martijn J."/>
            <person name="Lind A.E."/>
            <person name="van Eijk R."/>
            <person name="Schleper C."/>
            <person name="Guy L."/>
            <person name="Ettema T.J."/>
        </authorList>
    </citation>
    <scope>NUCLEOTIDE SEQUENCE</scope>
</reference>
<proteinExistence type="predicted"/>
<accession>A0A0F9I691</accession>
<sequence>NKSGPTLVYAKFGGDFNYSYYIVNESIWINVFSYTDPLKIDLAAPTLFNIQCDLTDSFGNSIIYSQLDLRMNSSSDYTGQLTPSNPEYPTVPGSNSFNFNKGVLSDTFVNNYTLTIEFNGDFNFISLEYFPY</sequence>
<evidence type="ECO:0000313" key="1">
    <source>
        <dbReference type="EMBL" id="KKM23032.1"/>
    </source>
</evidence>
<dbReference type="EMBL" id="LAZR01013210">
    <property type="protein sequence ID" value="KKM23032.1"/>
    <property type="molecule type" value="Genomic_DNA"/>
</dbReference>
<protein>
    <submittedName>
        <fullName evidence="1">Uncharacterized protein</fullName>
    </submittedName>
</protein>
<name>A0A0F9I691_9ZZZZ</name>